<dbReference type="GO" id="GO:0009236">
    <property type="term" value="P:cobalamin biosynthetic process"/>
    <property type="evidence" value="ECO:0007669"/>
    <property type="project" value="UniProtKB-UniPathway"/>
</dbReference>
<dbReference type="Proteomes" id="UP000050360">
    <property type="component" value="Unassembled WGS sequence"/>
</dbReference>
<protein>
    <submittedName>
        <fullName evidence="6">Precorrin-8X methylmutase</fullName>
        <ecNumber evidence="6">5.4.99.61</ecNumber>
    </submittedName>
</protein>
<evidence type="ECO:0000313" key="6">
    <source>
        <dbReference type="EMBL" id="KPQ44159.1"/>
    </source>
</evidence>
<dbReference type="UniPathway" id="UPA00148"/>
<gene>
    <name evidence="6" type="ORF">MPEBLZ_01298</name>
</gene>
<dbReference type="GO" id="GO:0016993">
    <property type="term" value="F:precorrin-8X methylmutase activity"/>
    <property type="evidence" value="ECO:0007669"/>
    <property type="project" value="UniProtKB-EC"/>
</dbReference>
<keyword evidence="4 6" id="KW-0413">Isomerase</keyword>
<reference evidence="6 7" key="1">
    <citation type="submission" date="2015-09" db="EMBL/GenBank/DDBJ databases">
        <title>A metagenomics-based metabolic model of nitrate-dependent anaerobic oxidation of methane by Methanoperedens-like archaea.</title>
        <authorList>
            <person name="Arshad A."/>
            <person name="Speth D.R."/>
            <person name="De Graaf R.M."/>
            <person name="Op Den Camp H.J."/>
            <person name="Jetten M.S."/>
            <person name="Welte C.U."/>
        </authorList>
    </citation>
    <scope>NUCLEOTIDE SEQUENCE [LARGE SCALE GENOMIC DNA]</scope>
</reference>
<dbReference type="EMBL" id="LKCM01000106">
    <property type="protein sequence ID" value="KPQ44159.1"/>
    <property type="molecule type" value="Genomic_DNA"/>
</dbReference>
<dbReference type="InterPro" id="IPR036588">
    <property type="entry name" value="CobH/CbiC_sf"/>
</dbReference>
<evidence type="ECO:0000256" key="3">
    <source>
        <dbReference type="ARBA" id="ARBA00022573"/>
    </source>
</evidence>
<dbReference type="Gene3D" id="3.40.50.10230">
    <property type="entry name" value="Cobalamin biosynthesis CobH/CbiC, precorrin-8X methylmutase"/>
    <property type="match status" value="1"/>
</dbReference>
<keyword evidence="3" id="KW-0169">Cobalamin biosynthesis</keyword>
<dbReference type="SUPFAM" id="SSF63965">
    <property type="entry name" value="Precorrin-8X methylmutase CbiC/CobH"/>
    <property type="match status" value="1"/>
</dbReference>
<dbReference type="PANTHER" id="PTHR43588">
    <property type="entry name" value="COBALT-PRECORRIN-8 METHYLMUTASE"/>
    <property type="match status" value="1"/>
</dbReference>
<evidence type="ECO:0000313" key="7">
    <source>
        <dbReference type="Proteomes" id="UP000050360"/>
    </source>
</evidence>
<feature type="domain" description="Cobalamin biosynthesis precorrin-8X methylmutase CobH/CbiC" evidence="5">
    <location>
        <begin position="14"/>
        <end position="191"/>
    </location>
</feature>
<dbReference type="Pfam" id="PF02570">
    <property type="entry name" value="CbiC"/>
    <property type="match status" value="1"/>
</dbReference>
<organism evidence="6 7">
    <name type="scientific">Candidatus Methanoperedens nitratireducens</name>
    <dbReference type="NCBI Taxonomy" id="1392998"/>
    <lineage>
        <taxon>Archaea</taxon>
        <taxon>Methanobacteriati</taxon>
        <taxon>Methanobacteriota</taxon>
        <taxon>Stenosarchaea group</taxon>
        <taxon>Methanomicrobia</taxon>
        <taxon>Methanosarcinales</taxon>
        <taxon>ANME-2 cluster</taxon>
        <taxon>Candidatus Methanoperedentaceae</taxon>
        <taxon>Candidatus Methanoperedens</taxon>
    </lineage>
</organism>
<dbReference type="EC" id="5.4.99.61" evidence="6"/>
<name>A0A0P8E1R0_9EURY</name>
<dbReference type="InterPro" id="IPR003722">
    <property type="entry name" value="Cbl_synth_CobH/CbiC"/>
</dbReference>
<evidence type="ECO:0000256" key="4">
    <source>
        <dbReference type="ARBA" id="ARBA00023235"/>
    </source>
</evidence>
<evidence type="ECO:0000256" key="2">
    <source>
        <dbReference type="ARBA" id="ARBA00009774"/>
    </source>
</evidence>
<dbReference type="PATRIC" id="fig|1719120.3.peg.1394"/>
<comment type="pathway">
    <text evidence="1">Cofactor biosynthesis; adenosylcobalamin biosynthesis.</text>
</comment>
<evidence type="ECO:0000256" key="1">
    <source>
        <dbReference type="ARBA" id="ARBA00004953"/>
    </source>
</evidence>
<comment type="caution">
    <text evidence="6">The sequence shown here is derived from an EMBL/GenBank/DDBJ whole genome shotgun (WGS) entry which is preliminary data.</text>
</comment>
<evidence type="ECO:0000259" key="5">
    <source>
        <dbReference type="Pfam" id="PF02570"/>
    </source>
</evidence>
<proteinExistence type="inferred from homology"/>
<dbReference type="PANTHER" id="PTHR43588:SF1">
    <property type="entry name" value="COBALT-PRECORRIN-8 METHYLMUTASE"/>
    <property type="match status" value="1"/>
</dbReference>
<accession>A0A0P8E1R0</accession>
<comment type="similarity">
    <text evidence="2">Belongs to the CobH/CbiC family.</text>
</comment>
<dbReference type="AlphaFoldDB" id="A0A0P8E1R0"/>
<sequence>MNIEFGARTREAKEINEKSWGIVQSFIKGDTPQDRIRQRCVIATGDLAFAELMRFNNDPVNAGIDAIRNDATIFTDIRMAQVGITKQRHKCDVRCVLDVETDIARDTGVTRTSAGFVALGKELNDAIIVIGNAPSAVLTVCRLIDEGLHPALLVATPVGFVNAAESKELVRTLVVPSITCIGTRGGTPVGCGCC</sequence>